<dbReference type="EMBL" id="CP047045">
    <property type="protein sequence ID" value="QGZ94624.1"/>
    <property type="molecule type" value="Genomic_DNA"/>
</dbReference>
<evidence type="ECO:0000313" key="3">
    <source>
        <dbReference type="Proteomes" id="UP000431269"/>
    </source>
</evidence>
<sequence length="164" mass="18867">MRLNAPPITEHRLQRYQRWVLLWLKWFAAFLREARAFAPFSDQAAAIAHQWLDRIERILTSIVMLRAAPHVRGNTAPKHSARRRIETHMRRAIIGSAMRRALRSKDLNQRIAALSKDVDALVARLLKRLPRGLTRRRPHRARPEPRQIARAIASAEAAPSADTS</sequence>
<keyword evidence="3" id="KW-1185">Reference proteome</keyword>
<feature type="compositionally biased region" description="Low complexity" evidence="1">
    <location>
        <begin position="148"/>
        <end position="164"/>
    </location>
</feature>
<proteinExistence type="predicted"/>
<dbReference type="Proteomes" id="UP000431269">
    <property type="component" value="Chromosome"/>
</dbReference>
<organism evidence="2 3">
    <name type="scientific">Terricaulis silvestris</name>
    <dbReference type="NCBI Taxonomy" id="2686094"/>
    <lineage>
        <taxon>Bacteria</taxon>
        <taxon>Pseudomonadati</taxon>
        <taxon>Pseudomonadota</taxon>
        <taxon>Alphaproteobacteria</taxon>
        <taxon>Caulobacterales</taxon>
        <taxon>Caulobacteraceae</taxon>
        <taxon>Terricaulis</taxon>
    </lineage>
</organism>
<reference evidence="3" key="1">
    <citation type="submission" date="2019-12" db="EMBL/GenBank/DDBJ databases">
        <title>Complete genome of Terracaulis silvestris 0127_4.</title>
        <authorList>
            <person name="Vieira S."/>
            <person name="Riedel T."/>
            <person name="Sproer C."/>
            <person name="Pascual J."/>
            <person name="Boedeker C."/>
            <person name="Overmann J."/>
        </authorList>
    </citation>
    <scope>NUCLEOTIDE SEQUENCE [LARGE SCALE GENOMIC DNA]</scope>
    <source>
        <strain evidence="3">0127_4</strain>
    </source>
</reference>
<dbReference type="KEGG" id="tsv:DSM104635_01444"/>
<name>A0A6I6MNX5_9CAUL</name>
<feature type="region of interest" description="Disordered" evidence="1">
    <location>
        <begin position="133"/>
        <end position="164"/>
    </location>
</feature>
<evidence type="ECO:0000313" key="2">
    <source>
        <dbReference type="EMBL" id="QGZ94624.1"/>
    </source>
</evidence>
<dbReference type="AlphaFoldDB" id="A0A6I6MNX5"/>
<dbReference type="RefSeq" id="WP_158765548.1">
    <property type="nucleotide sequence ID" value="NZ_CP047045.1"/>
</dbReference>
<accession>A0A6I6MNX5</accession>
<protein>
    <submittedName>
        <fullName evidence="2">Uncharacterized protein</fullName>
    </submittedName>
</protein>
<gene>
    <name evidence="2" type="ORF">DSM104635_01444</name>
</gene>
<evidence type="ECO:0000256" key="1">
    <source>
        <dbReference type="SAM" id="MobiDB-lite"/>
    </source>
</evidence>